<keyword evidence="1" id="KW-0812">Transmembrane</keyword>
<feature type="transmembrane region" description="Helical" evidence="1">
    <location>
        <begin position="20"/>
        <end position="35"/>
    </location>
</feature>
<accession>A0A2W1N9Y5</accession>
<gene>
    <name evidence="2" type="ORF">DNU06_15800</name>
</gene>
<comment type="caution">
    <text evidence="2">The sequence shown here is derived from an EMBL/GenBank/DDBJ whole genome shotgun (WGS) entry which is preliminary data.</text>
</comment>
<evidence type="ECO:0000256" key="1">
    <source>
        <dbReference type="SAM" id="Phobius"/>
    </source>
</evidence>
<feature type="transmembrane region" description="Helical" evidence="1">
    <location>
        <begin position="41"/>
        <end position="66"/>
    </location>
</feature>
<protein>
    <submittedName>
        <fullName evidence="2">Uncharacterized protein</fullName>
    </submittedName>
</protein>
<sequence>MCSKLNHKIEPETEIRSWKSYLKIWVAFIFIWLIAYKQKSLAYACSLFLIFNGIFFLFSILFDLILDRIGFRRFINNVNWIPFIIDFSLLISCAFIVYKENLGLFKFSIGVIAVIPILIVVLMKIRLLFATYKKQKHNKK</sequence>
<evidence type="ECO:0000313" key="3">
    <source>
        <dbReference type="Proteomes" id="UP000249248"/>
    </source>
</evidence>
<dbReference type="Proteomes" id="UP000249248">
    <property type="component" value="Unassembled WGS sequence"/>
</dbReference>
<feature type="transmembrane region" description="Helical" evidence="1">
    <location>
        <begin position="78"/>
        <end position="98"/>
    </location>
</feature>
<name>A0A2W1N9Y5_9FLAO</name>
<proteinExistence type="predicted"/>
<feature type="transmembrane region" description="Helical" evidence="1">
    <location>
        <begin position="104"/>
        <end position="129"/>
    </location>
</feature>
<organism evidence="2 3">
    <name type="scientific">Putridiphycobacter roseus</name>
    <dbReference type="NCBI Taxonomy" id="2219161"/>
    <lineage>
        <taxon>Bacteria</taxon>
        <taxon>Pseudomonadati</taxon>
        <taxon>Bacteroidota</taxon>
        <taxon>Flavobacteriia</taxon>
        <taxon>Flavobacteriales</taxon>
        <taxon>Crocinitomicaceae</taxon>
        <taxon>Putridiphycobacter</taxon>
    </lineage>
</organism>
<evidence type="ECO:0000313" key="2">
    <source>
        <dbReference type="EMBL" id="PZE15843.1"/>
    </source>
</evidence>
<reference evidence="2 3" key="1">
    <citation type="submission" date="2018-06" db="EMBL/GenBank/DDBJ databases">
        <title>The draft genome sequence of Crocinitomix sp. SM1701.</title>
        <authorList>
            <person name="Zhang X."/>
        </authorList>
    </citation>
    <scope>NUCLEOTIDE SEQUENCE [LARGE SCALE GENOMIC DNA]</scope>
    <source>
        <strain evidence="2 3">SM1701</strain>
    </source>
</reference>
<keyword evidence="1" id="KW-0472">Membrane</keyword>
<keyword evidence="1" id="KW-1133">Transmembrane helix</keyword>
<dbReference type="EMBL" id="QKSB01000015">
    <property type="protein sequence ID" value="PZE15843.1"/>
    <property type="molecule type" value="Genomic_DNA"/>
</dbReference>
<keyword evidence="3" id="KW-1185">Reference proteome</keyword>
<dbReference type="AlphaFoldDB" id="A0A2W1N9Y5"/>